<feature type="domain" description="DnaJ homologue subfamily C member 28 conserved" evidence="2">
    <location>
        <begin position="14"/>
        <end position="78"/>
    </location>
</feature>
<evidence type="ECO:0000313" key="8">
    <source>
        <dbReference type="Proteomes" id="UP000525686"/>
    </source>
</evidence>
<evidence type="ECO:0000313" key="3">
    <source>
        <dbReference type="EMBL" id="MBB1256317.1"/>
    </source>
</evidence>
<dbReference type="OrthoDB" id="3395286at2"/>
<name>A0A5P0YXX7_9ACTN</name>
<dbReference type="EMBL" id="JABJWZ010000336">
    <property type="protein sequence ID" value="MBB1256317.1"/>
    <property type="molecule type" value="Genomic_DNA"/>
</dbReference>
<reference evidence="3" key="3">
    <citation type="journal article" name="Syst. Appl. Microbiol.">
        <title>Streptomyces alkaliterrae sp. nov., isolated from an alkaline soil, and emended descriptions of Streptomyces alkaliphilus, Streptomyces calidiresistens and Streptomyces durbertensis.</title>
        <authorList>
            <person name="Swiecimska M."/>
            <person name="Golinska P."/>
            <person name="Nouioui I."/>
            <person name="Wypij M."/>
            <person name="Rai M."/>
            <person name="Sangal V."/>
            <person name="Goodfellow M."/>
        </authorList>
    </citation>
    <scope>NUCLEOTIDE SEQUENCE</scope>
    <source>
        <strain evidence="3">OF3</strain>
        <strain evidence="4">OF8</strain>
    </source>
</reference>
<dbReference type="Proteomes" id="UP000517765">
    <property type="component" value="Unassembled WGS sequence"/>
</dbReference>
<comment type="caution">
    <text evidence="5">The sequence shown here is derived from an EMBL/GenBank/DDBJ whole genome shotgun (WGS) entry which is preliminary data.</text>
</comment>
<feature type="compositionally biased region" description="Gly residues" evidence="1">
    <location>
        <begin position="132"/>
        <end position="148"/>
    </location>
</feature>
<reference evidence="5 6" key="1">
    <citation type="submission" date="2019-10" db="EMBL/GenBank/DDBJ databases">
        <title>Streptomyces sp. nov., a novel actinobacterium isolated from alkaline environment.</title>
        <authorList>
            <person name="Golinska P."/>
        </authorList>
    </citation>
    <scope>NUCLEOTIDE SEQUENCE [LARGE SCALE GENOMIC DNA]</scope>
    <source>
        <strain evidence="5 6">OF1</strain>
    </source>
</reference>
<dbReference type="EMBL" id="VJYK02000365">
    <property type="protein sequence ID" value="MQS04850.1"/>
    <property type="molecule type" value="Genomic_DNA"/>
</dbReference>
<evidence type="ECO:0000313" key="7">
    <source>
        <dbReference type="Proteomes" id="UP000517765"/>
    </source>
</evidence>
<dbReference type="AlphaFoldDB" id="A0A5P0YXX7"/>
<organism evidence="5 6">
    <name type="scientific">Streptomyces alkaliterrae</name>
    <dbReference type="NCBI Taxonomy" id="2213162"/>
    <lineage>
        <taxon>Bacteria</taxon>
        <taxon>Bacillati</taxon>
        <taxon>Actinomycetota</taxon>
        <taxon>Actinomycetes</taxon>
        <taxon>Kitasatosporales</taxon>
        <taxon>Streptomycetaceae</taxon>
        <taxon>Streptomyces</taxon>
    </lineage>
</organism>
<evidence type="ECO:0000313" key="6">
    <source>
        <dbReference type="Proteomes" id="UP000320857"/>
    </source>
</evidence>
<dbReference type="Pfam" id="PF09350">
    <property type="entry name" value="DJC28_CD"/>
    <property type="match status" value="1"/>
</dbReference>
<gene>
    <name evidence="5" type="ORF">FNX44_023905</name>
    <name evidence="3" type="ORF">H3146_23600</name>
    <name evidence="4" type="ORF">H3147_18285</name>
</gene>
<evidence type="ECO:0000259" key="2">
    <source>
        <dbReference type="Pfam" id="PF09350"/>
    </source>
</evidence>
<dbReference type="Proteomes" id="UP000525686">
    <property type="component" value="Unassembled WGS sequence"/>
</dbReference>
<dbReference type="InterPro" id="IPR018961">
    <property type="entry name" value="DnaJ_homolog_subfam-C_membr-28"/>
</dbReference>
<evidence type="ECO:0000313" key="4">
    <source>
        <dbReference type="EMBL" id="MBB1260755.1"/>
    </source>
</evidence>
<evidence type="ECO:0000256" key="1">
    <source>
        <dbReference type="SAM" id="MobiDB-lite"/>
    </source>
</evidence>
<dbReference type="RefSeq" id="WP_143650935.1">
    <property type="nucleotide sequence ID" value="NZ_JABJWZ010000336.1"/>
</dbReference>
<dbReference type="Proteomes" id="UP000320857">
    <property type="component" value="Unassembled WGS sequence"/>
</dbReference>
<keyword evidence="6" id="KW-1185">Reference proteome</keyword>
<sequence>MTERKPPGMDVESWVERQIREATERGAFDELAGRGKPLPDDSAPYDEMWWVKRKMAAEGVSLLPATLALRKQVEDALAAAGSAATEMEVRRIIAEVNKRIEEAMRRPMDGPPHGLVPYDVETVVTEWRAGRGAAGGGSSSGRSGEAGA</sequence>
<proteinExistence type="predicted"/>
<protein>
    <submittedName>
        <fullName evidence="5">DUF1992 domain-containing protein</fullName>
    </submittedName>
</protein>
<feature type="region of interest" description="Disordered" evidence="1">
    <location>
        <begin position="129"/>
        <end position="148"/>
    </location>
</feature>
<evidence type="ECO:0000313" key="5">
    <source>
        <dbReference type="EMBL" id="MQS04850.1"/>
    </source>
</evidence>
<reference evidence="7 8" key="2">
    <citation type="submission" date="2020-05" db="EMBL/GenBank/DDBJ databases">
        <title>Classification of alakaliphilic streptomycetes isolated from an alkaline soil next to Lonar Crater, India and a proposal for the recognition of Streptomyces alkaliterrae sp. nov.</title>
        <authorList>
            <person name="Golinska P."/>
        </authorList>
    </citation>
    <scope>NUCLEOTIDE SEQUENCE [LARGE SCALE GENOMIC DNA]</scope>
    <source>
        <strain evidence="8">OF3</strain>
        <strain evidence="7">OF8</strain>
    </source>
</reference>
<accession>A0A5P0YXX7</accession>
<dbReference type="EMBL" id="JABJXA010000117">
    <property type="protein sequence ID" value="MBB1260755.1"/>
    <property type="molecule type" value="Genomic_DNA"/>
</dbReference>